<evidence type="ECO:0000256" key="7">
    <source>
        <dbReference type="ARBA" id="ARBA00022598"/>
    </source>
</evidence>
<feature type="domain" description="PurM-like N-terminal" evidence="16">
    <location>
        <begin position="42"/>
        <end position="161"/>
    </location>
</feature>
<dbReference type="Pfam" id="PF02769">
    <property type="entry name" value="AIRS_C"/>
    <property type="match status" value="1"/>
</dbReference>
<evidence type="ECO:0000256" key="11">
    <source>
        <dbReference type="ARBA" id="ARBA00031908"/>
    </source>
</evidence>
<feature type="domain" description="PurM-like C-terminal" evidence="17">
    <location>
        <begin position="173"/>
        <end position="321"/>
    </location>
</feature>
<gene>
    <name evidence="15" type="primary">purM</name>
    <name evidence="18" type="ORF">H1016_05380</name>
</gene>
<keyword evidence="10 15" id="KW-0067">ATP-binding</keyword>
<evidence type="ECO:0000313" key="18">
    <source>
        <dbReference type="EMBL" id="HIK00935.1"/>
    </source>
</evidence>
<organism evidence="18 19">
    <name type="scientific">Candidatus Naiadarchaeum limnaeum</name>
    <dbReference type="NCBI Taxonomy" id="2756139"/>
    <lineage>
        <taxon>Archaea</taxon>
        <taxon>Candidatus Undinarchaeota</taxon>
        <taxon>Candidatus Undinarchaeia</taxon>
        <taxon>Candidatus Naiadarchaeales</taxon>
        <taxon>Candidatus Naiadarchaeaceae</taxon>
        <taxon>Candidatus Naiadarchaeum</taxon>
    </lineage>
</organism>
<comment type="catalytic activity">
    <reaction evidence="14 15">
        <text>2-formamido-N(1)-(5-O-phospho-beta-D-ribosyl)acetamidine + ATP = 5-amino-1-(5-phospho-beta-D-ribosyl)imidazole + ADP + phosphate + H(+)</text>
        <dbReference type="Rhea" id="RHEA:23032"/>
        <dbReference type="ChEBI" id="CHEBI:15378"/>
        <dbReference type="ChEBI" id="CHEBI:30616"/>
        <dbReference type="ChEBI" id="CHEBI:43474"/>
        <dbReference type="ChEBI" id="CHEBI:137981"/>
        <dbReference type="ChEBI" id="CHEBI:147287"/>
        <dbReference type="ChEBI" id="CHEBI:456216"/>
        <dbReference type="EC" id="6.3.3.1"/>
    </reaction>
</comment>
<dbReference type="Gene3D" id="3.30.1330.10">
    <property type="entry name" value="PurM-like, N-terminal domain"/>
    <property type="match status" value="1"/>
</dbReference>
<dbReference type="FunFam" id="3.30.1330.10:FF:000020">
    <property type="entry name" value="Phosphoribosylformylglycinamidine cyclo-ligase"/>
    <property type="match status" value="1"/>
</dbReference>
<evidence type="ECO:0000256" key="5">
    <source>
        <dbReference type="ARBA" id="ARBA00020367"/>
    </source>
</evidence>
<comment type="caution">
    <text evidence="18">The sequence shown here is derived from an EMBL/GenBank/DDBJ whole genome shotgun (WGS) entry which is preliminary data.</text>
</comment>
<dbReference type="AlphaFoldDB" id="A0A832X6J9"/>
<protein>
    <recommendedName>
        <fullName evidence="5 15">Phosphoribosylformylglycinamidine cyclo-ligase</fullName>
        <ecNumber evidence="4 15">6.3.3.1</ecNumber>
    </recommendedName>
    <alternativeName>
        <fullName evidence="12 15">AIR synthase</fullName>
    </alternativeName>
    <alternativeName>
        <fullName evidence="13 15">AIRS</fullName>
    </alternativeName>
    <alternativeName>
        <fullName evidence="11 15">Phosphoribosyl-aminoimidazole synthetase</fullName>
    </alternativeName>
</protein>
<evidence type="ECO:0000256" key="14">
    <source>
        <dbReference type="ARBA" id="ARBA00049057"/>
    </source>
</evidence>
<dbReference type="FunFam" id="3.90.650.10:FF:000011">
    <property type="entry name" value="Phosphoribosylformylglycinamidine cyclo-ligase"/>
    <property type="match status" value="1"/>
</dbReference>
<dbReference type="InterPro" id="IPR036676">
    <property type="entry name" value="PurM-like_C_sf"/>
</dbReference>
<comment type="pathway">
    <text evidence="2 15">Purine metabolism; IMP biosynthesis via de novo pathway; 5-amino-1-(5-phospho-D-ribosyl)imidazole from N(2)-formyl-N(1)-(5-phospho-D-ribosyl)glycinamide: step 2/2.</text>
</comment>
<dbReference type="InterPro" id="IPR036921">
    <property type="entry name" value="PurM-like_N_sf"/>
</dbReference>
<dbReference type="GO" id="GO:0046084">
    <property type="term" value="P:adenine biosynthetic process"/>
    <property type="evidence" value="ECO:0007669"/>
    <property type="project" value="TreeGrafter"/>
</dbReference>
<keyword evidence="7 15" id="KW-0436">Ligase</keyword>
<evidence type="ECO:0000256" key="12">
    <source>
        <dbReference type="ARBA" id="ARBA00032931"/>
    </source>
</evidence>
<dbReference type="PANTHER" id="PTHR10520:SF12">
    <property type="entry name" value="TRIFUNCTIONAL PURINE BIOSYNTHETIC PROTEIN ADENOSINE-3"/>
    <property type="match status" value="1"/>
</dbReference>
<dbReference type="InterPro" id="IPR016188">
    <property type="entry name" value="PurM-like_N"/>
</dbReference>
<dbReference type="SUPFAM" id="SSF55326">
    <property type="entry name" value="PurM N-terminal domain-like"/>
    <property type="match status" value="1"/>
</dbReference>
<dbReference type="Gene3D" id="3.90.650.10">
    <property type="entry name" value="PurM-like C-terminal domain"/>
    <property type="match status" value="1"/>
</dbReference>
<evidence type="ECO:0000259" key="16">
    <source>
        <dbReference type="Pfam" id="PF00586"/>
    </source>
</evidence>
<comment type="similarity">
    <text evidence="3 15">Belongs to the AIR synthase family.</text>
</comment>
<dbReference type="InterPro" id="IPR010918">
    <property type="entry name" value="PurM-like_C_dom"/>
</dbReference>
<dbReference type="HAMAP" id="MF_00741">
    <property type="entry name" value="AIRS"/>
    <property type="match status" value="1"/>
</dbReference>
<dbReference type="EMBL" id="DVAB01000049">
    <property type="protein sequence ID" value="HIK00935.1"/>
    <property type="molecule type" value="Genomic_DNA"/>
</dbReference>
<evidence type="ECO:0000259" key="17">
    <source>
        <dbReference type="Pfam" id="PF02769"/>
    </source>
</evidence>
<name>A0A832X6J9_9ARCH</name>
<dbReference type="PANTHER" id="PTHR10520">
    <property type="entry name" value="TRIFUNCTIONAL PURINE BIOSYNTHETIC PROTEIN ADENOSINE-3-RELATED"/>
    <property type="match status" value="1"/>
</dbReference>
<evidence type="ECO:0000256" key="1">
    <source>
        <dbReference type="ARBA" id="ARBA00004496"/>
    </source>
</evidence>
<accession>A0A832X6J9</accession>
<dbReference type="Pfam" id="PF00586">
    <property type="entry name" value="AIRS"/>
    <property type="match status" value="1"/>
</dbReference>
<dbReference type="Proteomes" id="UP000646946">
    <property type="component" value="Unassembled WGS sequence"/>
</dbReference>
<dbReference type="GO" id="GO:0006189">
    <property type="term" value="P:'de novo' IMP biosynthetic process"/>
    <property type="evidence" value="ECO:0007669"/>
    <property type="project" value="UniProtKB-UniRule"/>
</dbReference>
<evidence type="ECO:0000256" key="9">
    <source>
        <dbReference type="ARBA" id="ARBA00022755"/>
    </source>
</evidence>
<proteinExistence type="inferred from homology"/>
<dbReference type="GO" id="GO:0005829">
    <property type="term" value="C:cytosol"/>
    <property type="evidence" value="ECO:0007669"/>
    <property type="project" value="TreeGrafter"/>
</dbReference>
<reference evidence="18 19" key="1">
    <citation type="journal article" name="Nat. Commun.">
        <title>Undinarchaeota illuminate DPANN phylogeny and the impact of gene transfer on archaeal evolution.</title>
        <authorList>
            <person name="Dombrowski N."/>
            <person name="Williams T.A."/>
            <person name="Sun J."/>
            <person name="Woodcroft B.J."/>
            <person name="Lee J.H."/>
            <person name="Minh B.Q."/>
            <person name="Rinke C."/>
            <person name="Spang A."/>
        </authorList>
    </citation>
    <scope>NUCLEOTIDE SEQUENCE [LARGE SCALE GENOMIC DNA]</scope>
    <source>
        <strain evidence="18">MAG_bin1129</strain>
    </source>
</reference>
<evidence type="ECO:0000313" key="19">
    <source>
        <dbReference type="Proteomes" id="UP000646946"/>
    </source>
</evidence>
<dbReference type="GO" id="GO:0005524">
    <property type="term" value="F:ATP binding"/>
    <property type="evidence" value="ECO:0007669"/>
    <property type="project" value="UniProtKB-KW"/>
</dbReference>
<dbReference type="UniPathway" id="UPA00074">
    <property type="reaction ID" value="UER00129"/>
</dbReference>
<evidence type="ECO:0000256" key="3">
    <source>
        <dbReference type="ARBA" id="ARBA00010280"/>
    </source>
</evidence>
<dbReference type="InterPro" id="IPR004733">
    <property type="entry name" value="PurM_cligase"/>
</dbReference>
<dbReference type="CDD" id="cd02196">
    <property type="entry name" value="PurM"/>
    <property type="match status" value="1"/>
</dbReference>
<evidence type="ECO:0000256" key="8">
    <source>
        <dbReference type="ARBA" id="ARBA00022741"/>
    </source>
</evidence>
<evidence type="ECO:0000256" key="6">
    <source>
        <dbReference type="ARBA" id="ARBA00022490"/>
    </source>
</evidence>
<keyword evidence="19" id="KW-1185">Reference proteome</keyword>
<dbReference type="EC" id="6.3.3.1" evidence="4 15"/>
<keyword evidence="8 15" id="KW-0547">Nucleotide-binding</keyword>
<dbReference type="GO" id="GO:0004641">
    <property type="term" value="F:phosphoribosylformylglycinamidine cyclo-ligase activity"/>
    <property type="evidence" value="ECO:0007669"/>
    <property type="project" value="UniProtKB-UniRule"/>
</dbReference>
<dbReference type="GO" id="GO:0004637">
    <property type="term" value="F:phosphoribosylamine-glycine ligase activity"/>
    <property type="evidence" value="ECO:0007669"/>
    <property type="project" value="TreeGrafter"/>
</dbReference>
<dbReference type="NCBIfam" id="TIGR00878">
    <property type="entry name" value="purM"/>
    <property type="match status" value="1"/>
</dbReference>
<evidence type="ECO:0000256" key="15">
    <source>
        <dbReference type="HAMAP-Rule" id="MF_00741"/>
    </source>
</evidence>
<keyword evidence="9 15" id="KW-0658">Purine biosynthesis</keyword>
<keyword evidence="6 15" id="KW-0963">Cytoplasm</keyword>
<dbReference type="SUPFAM" id="SSF56042">
    <property type="entry name" value="PurM C-terminal domain-like"/>
    <property type="match status" value="1"/>
</dbReference>
<comment type="subcellular location">
    <subcellularLocation>
        <location evidence="1 15">Cytoplasm</location>
    </subcellularLocation>
</comment>
<evidence type="ECO:0000256" key="2">
    <source>
        <dbReference type="ARBA" id="ARBA00004686"/>
    </source>
</evidence>
<evidence type="ECO:0000256" key="4">
    <source>
        <dbReference type="ARBA" id="ARBA00013047"/>
    </source>
</evidence>
<sequence length="331" mass="35505">MLAWTYSKAGVNISKADLAKKSIAKILGKTYSKKVLQKIGHYCSAVDIGNGKAVAITTDGVGTKVLLAQKLGKYDTVGIDCVAMNVNDLICLGVTPIAMVDYIAIKKPDGKIISEIGRGLAKGAQQAGISIVGGETAILPEIIKGANEYAFDLAGTAIGIVEKKKIIDGSKIKAGDVLIGLRSSGIHSNGLTLARKVLNVNNKKVASELLKPTKIYVKPILKLINSAQVLGLAHMTGGGLKNLLRLNKKIGFKIENWPRPHKIFTQIQRAGKVSDFEMFKTFNMGIGFCVVVPKNQVKKTLALLRKENPFVVGKAIKGNKIIFPSKSIVYK</sequence>
<evidence type="ECO:0000256" key="13">
    <source>
        <dbReference type="ARBA" id="ARBA00033093"/>
    </source>
</evidence>
<evidence type="ECO:0000256" key="10">
    <source>
        <dbReference type="ARBA" id="ARBA00022840"/>
    </source>
</evidence>